<dbReference type="EMBL" id="CYRY02029690">
    <property type="protein sequence ID" value="VCX04221.1"/>
    <property type="molecule type" value="Genomic_DNA"/>
</dbReference>
<proteinExistence type="predicted"/>
<keyword evidence="3" id="KW-1185">Reference proteome</keyword>
<dbReference type="AlphaFoldDB" id="A0A9X9LZ01"/>
<reference evidence="2 3" key="1">
    <citation type="submission" date="2018-10" db="EMBL/GenBank/DDBJ databases">
        <authorList>
            <person name="Ekblom R."/>
            <person name="Jareborg N."/>
        </authorList>
    </citation>
    <scope>NUCLEOTIDE SEQUENCE [LARGE SCALE GENOMIC DNA]</scope>
    <source>
        <tissue evidence="2">Muscle</tissue>
    </source>
</reference>
<organism evidence="2 3">
    <name type="scientific">Gulo gulo</name>
    <name type="common">Wolverine</name>
    <name type="synonym">Gluton</name>
    <dbReference type="NCBI Taxonomy" id="48420"/>
    <lineage>
        <taxon>Eukaryota</taxon>
        <taxon>Metazoa</taxon>
        <taxon>Chordata</taxon>
        <taxon>Craniata</taxon>
        <taxon>Vertebrata</taxon>
        <taxon>Euteleostomi</taxon>
        <taxon>Mammalia</taxon>
        <taxon>Eutheria</taxon>
        <taxon>Laurasiatheria</taxon>
        <taxon>Carnivora</taxon>
        <taxon>Caniformia</taxon>
        <taxon>Musteloidea</taxon>
        <taxon>Mustelidae</taxon>
        <taxon>Guloninae</taxon>
        <taxon>Gulo</taxon>
    </lineage>
</organism>
<feature type="compositionally biased region" description="Acidic residues" evidence="1">
    <location>
        <begin position="35"/>
        <end position="46"/>
    </location>
</feature>
<sequence length="92" mass="9933">QELPGTSGHPLPHTAGQILPFLQGCSSREFISMETSEEPEGAEEMEKENSALSLSGLFQLDDSYETCSSKSVPETGESIRGKKEGGVEDMRV</sequence>
<evidence type="ECO:0000313" key="3">
    <source>
        <dbReference type="Proteomes" id="UP000269945"/>
    </source>
</evidence>
<feature type="non-terminal residue" evidence="2">
    <location>
        <position position="1"/>
    </location>
</feature>
<name>A0A9X9LZ01_GULGU</name>
<feature type="compositionally biased region" description="Basic and acidic residues" evidence="1">
    <location>
        <begin position="77"/>
        <end position="92"/>
    </location>
</feature>
<accession>A0A9X9LZ01</accession>
<evidence type="ECO:0000256" key="1">
    <source>
        <dbReference type="SAM" id="MobiDB-lite"/>
    </source>
</evidence>
<gene>
    <name evidence="2" type="ORF">BN2614_LOCUS3</name>
</gene>
<dbReference type="Proteomes" id="UP000269945">
    <property type="component" value="Unassembled WGS sequence"/>
</dbReference>
<comment type="caution">
    <text evidence="2">The sequence shown here is derived from an EMBL/GenBank/DDBJ whole genome shotgun (WGS) entry which is preliminary data.</text>
</comment>
<protein>
    <submittedName>
        <fullName evidence="2">Uncharacterized protein</fullName>
    </submittedName>
</protein>
<feature type="region of interest" description="Disordered" evidence="1">
    <location>
        <begin position="30"/>
        <end position="92"/>
    </location>
</feature>
<evidence type="ECO:0000313" key="2">
    <source>
        <dbReference type="EMBL" id="VCX04221.1"/>
    </source>
</evidence>